<keyword evidence="2" id="KW-1185">Reference proteome</keyword>
<dbReference type="Pfam" id="PF05930">
    <property type="entry name" value="Phage_AlpA"/>
    <property type="match status" value="1"/>
</dbReference>
<comment type="caution">
    <text evidence="1">The sequence shown here is derived from an EMBL/GenBank/DDBJ whole genome shotgun (WGS) entry which is preliminary data.</text>
</comment>
<gene>
    <name evidence="1" type="ORF">QWY20_01845</name>
</gene>
<dbReference type="Proteomes" id="UP001336314">
    <property type="component" value="Unassembled WGS sequence"/>
</dbReference>
<accession>A0ABU7J103</accession>
<dbReference type="EMBL" id="JAUHLI010000002">
    <property type="protein sequence ID" value="MEE2000181.1"/>
    <property type="molecule type" value="Genomic_DNA"/>
</dbReference>
<protein>
    <submittedName>
        <fullName evidence="1">AlpA family phage regulatory protein</fullName>
    </submittedName>
</protein>
<organism evidence="1 2">
    <name type="scientific">Alkalimonas cellulosilytica</name>
    <dbReference type="NCBI Taxonomy" id="3058395"/>
    <lineage>
        <taxon>Bacteria</taxon>
        <taxon>Pseudomonadati</taxon>
        <taxon>Pseudomonadota</taxon>
        <taxon>Gammaproteobacteria</taxon>
        <taxon>Alkalimonas</taxon>
    </lineage>
</organism>
<evidence type="ECO:0000313" key="2">
    <source>
        <dbReference type="Proteomes" id="UP001336314"/>
    </source>
</evidence>
<dbReference type="InterPro" id="IPR010260">
    <property type="entry name" value="AlpA"/>
</dbReference>
<sequence length="66" mass="7736">MSHKLLDLNETKQASGFSRPHIYKLISLGQFPKPIALGRRSFWIEAEINQWIKERIDERNSRLAAE</sequence>
<name>A0ABU7J103_9GAMM</name>
<evidence type="ECO:0000313" key="1">
    <source>
        <dbReference type="EMBL" id="MEE2000181.1"/>
    </source>
</evidence>
<dbReference type="RefSeq" id="WP_330127338.1">
    <property type="nucleotide sequence ID" value="NZ_JAUHLI010000002.1"/>
</dbReference>
<proteinExistence type="predicted"/>
<dbReference type="Gene3D" id="1.10.238.160">
    <property type="match status" value="1"/>
</dbReference>
<reference evidence="1 2" key="1">
    <citation type="submission" date="2023-07" db="EMBL/GenBank/DDBJ databases">
        <title>Alkalimonas sp., MEB108 novel, alkaliphilic bacterium isolated from Lonar Lake, India.</title>
        <authorList>
            <person name="Joshi A."/>
            <person name="Thite S."/>
        </authorList>
    </citation>
    <scope>NUCLEOTIDE SEQUENCE [LARGE SCALE GENOMIC DNA]</scope>
    <source>
        <strain evidence="1 2">MEB108</strain>
    </source>
</reference>